<dbReference type="AlphaFoldDB" id="A0A8S1H0R2"/>
<protein>
    <submittedName>
        <fullName evidence="2">Uncharacterized protein</fullName>
    </submittedName>
</protein>
<reference evidence="2" key="1">
    <citation type="submission" date="2020-10" db="EMBL/GenBank/DDBJ databases">
        <authorList>
            <person name="Kikuchi T."/>
        </authorList>
    </citation>
    <scope>NUCLEOTIDE SEQUENCE</scope>
    <source>
        <strain evidence="2">NKZ352</strain>
    </source>
</reference>
<keyword evidence="3" id="KW-1185">Reference proteome</keyword>
<feature type="signal peptide" evidence="1">
    <location>
        <begin position="1"/>
        <end position="17"/>
    </location>
</feature>
<evidence type="ECO:0000313" key="3">
    <source>
        <dbReference type="Proteomes" id="UP000835052"/>
    </source>
</evidence>
<gene>
    <name evidence="2" type="ORF">CAUJ_LOCUS4732</name>
</gene>
<dbReference type="EMBL" id="CAJGYM010000009">
    <property type="protein sequence ID" value="CAD6188813.1"/>
    <property type="molecule type" value="Genomic_DNA"/>
</dbReference>
<proteinExistence type="predicted"/>
<comment type="caution">
    <text evidence="2">The sequence shown here is derived from an EMBL/GenBank/DDBJ whole genome shotgun (WGS) entry which is preliminary data.</text>
</comment>
<evidence type="ECO:0000256" key="1">
    <source>
        <dbReference type="SAM" id="SignalP"/>
    </source>
</evidence>
<evidence type="ECO:0000313" key="2">
    <source>
        <dbReference type="EMBL" id="CAD6188813.1"/>
    </source>
</evidence>
<dbReference type="Proteomes" id="UP000835052">
    <property type="component" value="Unassembled WGS sequence"/>
</dbReference>
<sequence>MLFKTFILLVLLAFVTAEIIPKAERKWFFDKEEGDPCSVISWCGSGLRCTRNPEKMKKPGMFCRVKAPLFYG</sequence>
<feature type="chain" id="PRO_5035754492" evidence="1">
    <location>
        <begin position="18"/>
        <end position="72"/>
    </location>
</feature>
<name>A0A8S1H0R2_9PELO</name>
<accession>A0A8S1H0R2</accession>
<keyword evidence="1" id="KW-0732">Signal</keyword>
<organism evidence="2 3">
    <name type="scientific">Caenorhabditis auriculariae</name>
    <dbReference type="NCBI Taxonomy" id="2777116"/>
    <lineage>
        <taxon>Eukaryota</taxon>
        <taxon>Metazoa</taxon>
        <taxon>Ecdysozoa</taxon>
        <taxon>Nematoda</taxon>
        <taxon>Chromadorea</taxon>
        <taxon>Rhabditida</taxon>
        <taxon>Rhabditina</taxon>
        <taxon>Rhabditomorpha</taxon>
        <taxon>Rhabditoidea</taxon>
        <taxon>Rhabditidae</taxon>
        <taxon>Peloderinae</taxon>
        <taxon>Caenorhabditis</taxon>
    </lineage>
</organism>